<name>A0AB33B740_BACTU</name>
<evidence type="ECO:0000313" key="3">
    <source>
        <dbReference type="Proteomes" id="UP000031876"/>
    </source>
</evidence>
<evidence type="ECO:0000256" key="1">
    <source>
        <dbReference type="SAM" id="MobiDB-lite"/>
    </source>
</evidence>
<sequence length="342" mass="33774">MSQANIPNITPNISLTREESINLILASIALEELGLAHIINAEAEKIQYALGTLSGLSPAATLEEILEVNESVNRTIQSALKTQMLLQTKLDSVIQTPVLTGPPGPTGPTGPAGGPTGPTGATGPTGVCQTCPTGPTGPSGVTGPTGPSGVTGPTGPSGVTGPTGPSGVTGPTGPSGVTGPTGPSGVTGPTGPSGVTGPLLTANNARIANPANQIVANGDAVNLSTNFVINGTAISHVPGAEIISLAPNQTYFATYELASNLGNNNEGTALFQFELNGAIVGGTQSSSNLVGLNVNNPDAIRQTLSSSAVITTGAGVSNLTLVNNSGHSVTMEGANINIVKIE</sequence>
<proteinExistence type="predicted"/>
<feature type="region of interest" description="Disordered" evidence="1">
    <location>
        <begin position="96"/>
        <end position="198"/>
    </location>
</feature>
<keyword evidence="2" id="KW-0176">Collagen</keyword>
<evidence type="ECO:0000313" key="2">
    <source>
        <dbReference type="EMBL" id="AJG79547.1"/>
    </source>
</evidence>
<reference evidence="2 3" key="1">
    <citation type="journal article" date="2015" name="Genome Announc.">
        <title>Complete genome sequences for 35 biothreat assay-relevant bacillus species.</title>
        <authorList>
            <person name="Johnson S.L."/>
            <person name="Daligault H.E."/>
            <person name="Davenport K.W."/>
            <person name="Jaissle J."/>
            <person name="Frey K.G."/>
            <person name="Ladner J.T."/>
            <person name="Broomall S.M."/>
            <person name="Bishop-Lilly K.A."/>
            <person name="Bruce D.C."/>
            <person name="Gibbons H.S."/>
            <person name="Coyne S.R."/>
            <person name="Lo C.C."/>
            <person name="Meincke L."/>
            <person name="Munk A.C."/>
            <person name="Koroleva G.I."/>
            <person name="Rosenzweig C.N."/>
            <person name="Palacios G.F."/>
            <person name="Redden C.L."/>
            <person name="Minogue T.D."/>
            <person name="Chain P.S."/>
        </authorList>
    </citation>
    <scope>NUCLEOTIDE SEQUENCE [LARGE SCALE GENOMIC DNA]</scope>
    <source>
        <strain evidence="2 3">HD1011</strain>
    </source>
</reference>
<keyword evidence="2" id="KW-0614">Plasmid</keyword>
<dbReference type="EMBL" id="CP009336">
    <property type="protein sequence ID" value="AJG79547.1"/>
    <property type="molecule type" value="Genomic_DNA"/>
</dbReference>
<dbReference type="RefSeq" id="WP_000075902.1">
    <property type="nucleotide sequence ID" value="NZ_CP009336.1"/>
</dbReference>
<accession>A0AB33B740</accession>
<dbReference type="Proteomes" id="UP000031876">
    <property type="component" value="Plasmid 1"/>
</dbReference>
<dbReference type="Gene3D" id="2.60.120.40">
    <property type="match status" value="1"/>
</dbReference>
<protein>
    <submittedName>
        <fullName evidence="2">Collagen triple helix repeat family protein</fullName>
    </submittedName>
</protein>
<dbReference type="Pfam" id="PF01391">
    <property type="entry name" value="Collagen"/>
    <property type="match status" value="1"/>
</dbReference>
<gene>
    <name evidence="2" type="ORF">BF38_5557</name>
</gene>
<dbReference type="AlphaFoldDB" id="A0AB33B740"/>
<geneLocation type="plasmid" evidence="2 3">
    <name>1</name>
</geneLocation>
<dbReference type="KEGG" id="btw:BF38_5557"/>
<dbReference type="PANTHER" id="PTHR24637:SF422">
    <property type="entry name" value="COLLAGEN IV NC1 DOMAIN-CONTAINING PROTEIN"/>
    <property type="match status" value="1"/>
</dbReference>
<feature type="compositionally biased region" description="Low complexity" evidence="1">
    <location>
        <begin position="118"/>
        <end position="198"/>
    </location>
</feature>
<dbReference type="Pfam" id="PF26595">
    <property type="entry name" value="A_ENA"/>
    <property type="match status" value="1"/>
</dbReference>
<dbReference type="InterPro" id="IPR058705">
    <property type="entry name" value="A_ENA"/>
</dbReference>
<dbReference type="PANTHER" id="PTHR24637">
    <property type="entry name" value="COLLAGEN"/>
    <property type="match status" value="1"/>
</dbReference>
<dbReference type="InterPro" id="IPR008160">
    <property type="entry name" value="Collagen"/>
</dbReference>
<dbReference type="InterPro" id="IPR008983">
    <property type="entry name" value="Tumour_necrosis_fac-like_dom"/>
</dbReference>
<organism evidence="2 3">
    <name type="scientific">Bacillus thuringiensis</name>
    <dbReference type="NCBI Taxonomy" id="1428"/>
    <lineage>
        <taxon>Bacteria</taxon>
        <taxon>Bacillati</taxon>
        <taxon>Bacillota</taxon>
        <taxon>Bacilli</taxon>
        <taxon>Bacillales</taxon>
        <taxon>Bacillaceae</taxon>
        <taxon>Bacillus</taxon>
        <taxon>Bacillus cereus group</taxon>
    </lineage>
</organism>